<gene>
    <name evidence="2" type="ORF">SCLTRI_LOCUS3958</name>
</gene>
<accession>A0A8H2ZN66</accession>
<dbReference type="OrthoDB" id="4062651at2759"/>
<evidence type="ECO:0000313" key="3">
    <source>
        <dbReference type="Proteomes" id="UP000624404"/>
    </source>
</evidence>
<organism evidence="2 3">
    <name type="scientific">Sclerotinia trifoliorum</name>
    <dbReference type="NCBI Taxonomy" id="28548"/>
    <lineage>
        <taxon>Eukaryota</taxon>
        <taxon>Fungi</taxon>
        <taxon>Dikarya</taxon>
        <taxon>Ascomycota</taxon>
        <taxon>Pezizomycotina</taxon>
        <taxon>Leotiomycetes</taxon>
        <taxon>Helotiales</taxon>
        <taxon>Sclerotiniaceae</taxon>
        <taxon>Sclerotinia</taxon>
    </lineage>
</organism>
<name>A0A8H2ZN66_9HELO</name>
<feature type="region of interest" description="Disordered" evidence="1">
    <location>
        <begin position="326"/>
        <end position="372"/>
    </location>
</feature>
<reference evidence="2" key="1">
    <citation type="submission" date="2020-10" db="EMBL/GenBank/DDBJ databases">
        <authorList>
            <person name="Kusch S."/>
        </authorList>
    </citation>
    <scope>NUCLEOTIDE SEQUENCE</scope>
    <source>
        <strain evidence="2">SwB9</strain>
    </source>
</reference>
<comment type="caution">
    <text evidence="2">The sequence shown here is derived from an EMBL/GenBank/DDBJ whole genome shotgun (WGS) entry which is preliminary data.</text>
</comment>
<feature type="compositionally biased region" description="Acidic residues" evidence="1">
    <location>
        <begin position="141"/>
        <end position="153"/>
    </location>
</feature>
<dbReference type="Proteomes" id="UP000624404">
    <property type="component" value="Unassembled WGS sequence"/>
</dbReference>
<proteinExistence type="predicted"/>
<evidence type="ECO:0000256" key="1">
    <source>
        <dbReference type="SAM" id="MobiDB-lite"/>
    </source>
</evidence>
<sequence length="372" mass="42594">MYQMAGLATGPPKQPLLQPSMYIHSAMEHVAIYSNSRISSVFSCTETNHLSWICIRKRTNGLSKFRDYSKDSPATYGRSLVYGDHEIPGVTYSNYLIDLVMKCMYEKPSLRPTAKTLWYLVRDGYKACHKELESERPNVPEESDESIEDDTEEENAKKSRKKKTEEPYPPLHPIFQQAQLAPEGFREPMPEWMDDFSQRFDNFTFPRTPRCPTPEYKGKAHLQPDLYLGDDLPFDDRTTYPASRPQVPPRYPDGFPIVDERPSINIPEQYGDHPGSITRNCDLLRYYDRLGHMWMGEEKYWKMLEAGLDPQTYSWGMRIPDPEMDVDVGPMSGSEADGDGEEDGDEDESEAVHQSPKATFRFVEDAGCPGGV</sequence>
<keyword evidence="3" id="KW-1185">Reference proteome</keyword>
<protein>
    <submittedName>
        <fullName evidence="2">65301beb-a5e7-4aa4-8256-7da0873ef46c</fullName>
    </submittedName>
</protein>
<dbReference type="EMBL" id="CAJHIA010000011">
    <property type="protein sequence ID" value="CAD6444166.1"/>
    <property type="molecule type" value="Genomic_DNA"/>
</dbReference>
<feature type="compositionally biased region" description="Acidic residues" evidence="1">
    <location>
        <begin position="336"/>
        <end position="349"/>
    </location>
</feature>
<feature type="region of interest" description="Disordered" evidence="1">
    <location>
        <begin position="131"/>
        <end position="170"/>
    </location>
</feature>
<evidence type="ECO:0000313" key="2">
    <source>
        <dbReference type="EMBL" id="CAD6444166.1"/>
    </source>
</evidence>
<dbReference type="AlphaFoldDB" id="A0A8H2ZN66"/>